<evidence type="ECO:0000256" key="2">
    <source>
        <dbReference type="ARBA" id="ARBA00012534"/>
    </source>
</evidence>
<dbReference type="InterPro" id="IPR022642">
    <property type="entry name" value="CheR_C"/>
</dbReference>
<dbReference type="PANTHER" id="PTHR24422:SF19">
    <property type="entry name" value="CHEMOTAXIS PROTEIN METHYLTRANSFERASE"/>
    <property type="match status" value="1"/>
</dbReference>
<dbReference type="Gene3D" id="3.40.50.150">
    <property type="entry name" value="Vaccinia Virus protein VP39"/>
    <property type="match status" value="1"/>
</dbReference>
<evidence type="ECO:0000256" key="3">
    <source>
        <dbReference type="ARBA" id="ARBA00022603"/>
    </source>
</evidence>
<evidence type="ECO:0000313" key="7">
    <source>
        <dbReference type="EMBL" id="MBC6678294.1"/>
    </source>
</evidence>
<dbReference type="InterPro" id="IPR036804">
    <property type="entry name" value="CheR_N_sf"/>
</dbReference>
<evidence type="ECO:0000259" key="6">
    <source>
        <dbReference type="PROSITE" id="PS50123"/>
    </source>
</evidence>
<comment type="caution">
    <text evidence="7">The sequence shown here is derived from an EMBL/GenBank/DDBJ whole genome shotgun (WGS) entry which is preliminary data.</text>
</comment>
<dbReference type="GO" id="GO:0008983">
    <property type="term" value="F:protein-glutamate O-methyltransferase activity"/>
    <property type="evidence" value="ECO:0007669"/>
    <property type="project" value="UniProtKB-EC"/>
</dbReference>
<dbReference type="Pfam" id="PF03705">
    <property type="entry name" value="CheR_N"/>
    <property type="match status" value="1"/>
</dbReference>
<dbReference type="SUPFAM" id="SSF47757">
    <property type="entry name" value="Chemotaxis receptor methyltransferase CheR, N-terminal domain"/>
    <property type="match status" value="1"/>
</dbReference>
<dbReference type="InterPro" id="IPR029063">
    <property type="entry name" value="SAM-dependent_MTases_sf"/>
</dbReference>
<dbReference type="CDD" id="cd02440">
    <property type="entry name" value="AdoMet_MTases"/>
    <property type="match status" value="1"/>
</dbReference>
<evidence type="ECO:0000313" key="8">
    <source>
        <dbReference type="Proteomes" id="UP000602647"/>
    </source>
</evidence>
<dbReference type="PRINTS" id="PR00996">
    <property type="entry name" value="CHERMTFRASE"/>
</dbReference>
<dbReference type="EC" id="2.1.1.80" evidence="2"/>
<keyword evidence="4" id="KW-0808">Transferase</keyword>
<dbReference type="PANTHER" id="PTHR24422">
    <property type="entry name" value="CHEMOTAXIS PROTEIN METHYLTRANSFERASE"/>
    <property type="match status" value="1"/>
</dbReference>
<dbReference type="InterPro" id="IPR050903">
    <property type="entry name" value="Bact_Chemotaxis_MeTrfase"/>
</dbReference>
<dbReference type="Pfam" id="PF01739">
    <property type="entry name" value="CheR"/>
    <property type="match status" value="1"/>
</dbReference>
<dbReference type="PROSITE" id="PS50123">
    <property type="entry name" value="CHER"/>
    <property type="match status" value="1"/>
</dbReference>
<evidence type="ECO:0000256" key="5">
    <source>
        <dbReference type="ARBA" id="ARBA00022691"/>
    </source>
</evidence>
<name>A0A923NH39_9FIRM</name>
<accession>A0A923NH39</accession>
<dbReference type="Proteomes" id="UP000602647">
    <property type="component" value="Unassembled WGS sequence"/>
</dbReference>
<dbReference type="AlphaFoldDB" id="A0A923NH39"/>
<proteinExistence type="predicted"/>
<keyword evidence="8" id="KW-1185">Reference proteome</keyword>
<dbReference type="InterPro" id="IPR000780">
    <property type="entry name" value="CheR_MeTrfase"/>
</dbReference>
<dbReference type="RefSeq" id="WP_187301495.1">
    <property type="nucleotide sequence ID" value="NZ_JACRYT010000001.1"/>
</dbReference>
<dbReference type="InterPro" id="IPR026024">
    <property type="entry name" value="Chemotaxis_MeTrfase_CheR"/>
</dbReference>
<keyword evidence="3" id="KW-0489">Methyltransferase</keyword>
<dbReference type="InterPro" id="IPR022641">
    <property type="entry name" value="CheR_N"/>
</dbReference>
<feature type="domain" description="CheR-type methyltransferase" evidence="6">
    <location>
        <begin position="1"/>
        <end position="271"/>
    </location>
</feature>
<dbReference type="EMBL" id="JACRYT010000001">
    <property type="protein sequence ID" value="MBC6678294.1"/>
    <property type="molecule type" value="Genomic_DNA"/>
</dbReference>
<gene>
    <name evidence="7" type="ORF">H9L42_00420</name>
</gene>
<evidence type="ECO:0000256" key="4">
    <source>
        <dbReference type="ARBA" id="ARBA00022679"/>
    </source>
</evidence>
<dbReference type="SMART" id="SM00138">
    <property type="entry name" value="MeTrc"/>
    <property type="match status" value="1"/>
</dbReference>
<comment type="catalytic activity">
    <reaction evidence="1">
        <text>L-glutamyl-[protein] + S-adenosyl-L-methionine = [protein]-L-glutamate 5-O-methyl ester + S-adenosyl-L-homocysteine</text>
        <dbReference type="Rhea" id="RHEA:24452"/>
        <dbReference type="Rhea" id="RHEA-COMP:10208"/>
        <dbReference type="Rhea" id="RHEA-COMP:10311"/>
        <dbReference type="ChEBI" id="CHEBI:29973"/>
        <dbReference type="ChEBI" id="CHEBI:57856"/>
        <dbReference type="ChEBI" id="CHEBI:59789"/>
        <dbReference type="ChEBI" id="CHEBI:82795"/>
        <dbReference type="EC" id="2.1.1.80"/>
    </reaction>
</comment>
<sequence>MLSISTEDFNRLVSFMKSNYGIDLSKKRQLITGRLSGTVVSMGFTSFRQYVDCILSKKNPQDIEILINKLTTNYTYFMREETHFEFFQHTILPWLKKTKKNHVLSIWSAGCSSGQEPYTISMILKEYFGTQASSWDTRVLATDISQNVLRTAQNALYEEESLSKLPKGWKNRYFRKTKESGIYTVAPEIKSNVIFRTFNLMDPIRFRLKFDVIFCRNVMIYFDQPTKDALVERFFQATSPGGYLLIGHSESLNKAVTPYQYIMPATYRRHL</sequence>
<organism evidence="7 8">
    <name type="scientific">Zhenpiania hominis</name>
    <dbReference type="NCBI Taxonomy" id="2763644"/>
    <lineage>
        <taxon>Bacteria</taxon>
        <taxon>Bacillati</taxon>
        <taxon>Bacillota</taxon>
        <taxon>Clostridia</taxon>
        <taxon>Peptostreptococcales</taxon>
        <taxon>Anaerovoracaceae</taxon>
        <taxon>Zhenpiania</taxon>
    </lineage>
</organism>
<evidence type="ECO:0000256" key="1">
    <source>
        <dbReference type="ARBA" id="ARBA00001541"/>
    </source>
</evidence>
<reference evidence="7" key="1">
    <citation type="submission" date="2020-08" db="EMBL/GenBank/DDBJ databases">
        <title>Genome public.</title>
        <authorList>
            <person name="Liu C."/>
            <person name="Sun Q."/>
        </authorList>
    </citation>
    <scope>NUCLEOTIDE SEQUENCE</scope>
    <source>
        <strain evidence="7">BX12</strain>
    </source>
</reference>
<dbReference type="Gene3D" id="1.10.155.10">
    <property type="entry name" value="Chemotaxis receptor methyltransferase CheR, N-terminal domain"/>
    <property type="match status" value="1"/>
</dbReference>
<dbReference type="PIRSF" id="PIRSF000410">
    <property type="entry name" value="CheR"/>
    <property type="match status" value="1"/>
</dbReference>
<dbReference type="GO" id="GO:0032259">
    <property type="term" value="P:methylation"/>
    <property type="evidence" value="ECO:0007669"/>
    <property type="project" value="UniProtKB-KW"/>
</dbReference>
<dbReference type="SUPFAM" id="SSF53335">
    <property type="entry name" value="S-adenosyl-L-methionine-dependent methyltransferases"/>
    <property type="match status" value="1"/>
</dbReference>
<protein>
    <recommendedName>
        <fullName evidence="2">protein-glutamate O-methyltransferase</fullName>
        <ecNumber evidence="2">2.1.1.80</ecNumber>
    </recommendedName>
</protein>
<keyword evidence="5" id="KW-0949">S-adenosyl-L-methionine</keyword>